<evidence type="ECO:0000313" key="3">
    <source>
        <dbReference type="EMBL" id="CAE0432376.1"/>
    </source>
</evidence>
<feature type="domain" description="Opine dehydrogenase" evidence="1">
    <location>
        <begin position="1"/>
        <end position="85"/>
    </location>
</feature>
<dbReference type="PANTHER" id="PTHR38015:SF1">
    <property type="entry name" value="OPINE DEHYDROGENASE DOMAIN-CONTAINING PROTEIN"/>
    <property type="match status" value="1"/>
</dbReference>
<organism evidence="3">
    <name type="scientific">Aplanochytrium stocchinoi</name>
    <dbReference type="NCBI Taxonomy" id="215587"/>
    <lineage>
        <taxon>Eukaryota</taxon>
        <taxon>Sar</taxon>
        <taxon>Stramenopiles</taxon>
        <taxon>Bigyra</taxon>
        <taxon>Labyrinthulomycetes</taxon>
        <taxon>Thraustochytrida</taxon>
        <taxon>Thraustochytriidae</taxon>
        <taxon>Aplanochytrium</taxon>
    </lineage>
</organism>
<proteinExistence type="predicted"/>
<dbReference type="InterPro" id="IPR003421">
    <property type="entry name" value="Opine_DH"/>
</dbReference>
<dbReference type="EMBL" id="HBIN01003873">
    <property type="protein sequence ID" value="CAE0432375.1"/>
    <property type="molecule type" value="Transcribed_RNA"/>
</dbReference>
<dbReference type="InterPro" id="IPR013328">
    <property type="entry name" value="6PGD_dom2"/>
</dbReference>
<dbReference type="InterPro" id="IPR051729">
    <property type="entry name" value="Opine/Lysopine_DH"/>
</dbReference>
<evidence type="ECO:0000313" key="2">
    <source>
        <dbReference type="EMBL" id="CAE0432375.1"/>
    </source>
</evidence>
<dbReference type="Gene3D" id="1.10.1040.10">
    <property type="entry name" value="N-(1-d-carboxylethyl)-l-norvaline Dehydrogenase, domain 2"/>
    <property type="match status" value="1"/>
</dbReference>
<dbReference type="SUPFAM" id="SSF48179">
    <property type="entry name" value="6-phosphogluconate dehydrogenase C-terminal domain-like"/>
    <property type="match status" value="1"/>
</dbReference>
<dbReference type="GO" id="GO:0016491">
    <property type="term" value="F:oxidoreductase activity"/>
    <property type="evidence" value="ECO:0007669"/>
    <property type="project" value="InterPro"/>
</dbReference>
<protein>
    <recommendedName>
        <fullName evidence="1">Opine dehydrogenase domain-containing protein</fullName>
    </recommendedName>
</protein>
<sequence>MKRSYAQDIVDTSSLRSMLNTNKGYQGLLHPMVPYKEGSDLLLPNFSYRYMTEDVPFGMLVNKGIAELAGVPTPTMDEILVWCQRRCNKTYLEKQPDSSYRIALESNDLQHTRCPQKFGWTDLDSFIKAYNY</sequence>
<dbReference type="Pfam" id="PF02317">
    <property type="entry name" value="Octopine_DH"/>
    <property type="match status" value="1"/>
</dbReference>
<name>A0A6S8BEM1_9STRA</name>
<dbReference type="InterPro" id="IPR008927">
    <property type="entry name" value="6-PGluconate_DH-like_C_sf"/>
</dbReference>
<accession>A0A6S8BEM1</accession>
<reference evidence="3" key="1">
    <citation type="submission" date="2021-01" db="EMBL/GenBank/DDBJ databases">
        <authorList>
            <person name="Corre E."/>
            <person name="Pelletier E."/>
            <person name="Niang G."/>
            <person name="Scheremetjew M."/>
            <person name="Finn R."/>
            <person name="Kale V."/>
            <person name="Holt S."/>
            <person name="Cochrane G."/>
            <person name="Meng A."/>
            <person name="Brown T."/>
            <person name="Cohen L."/>
        </authorList>
    </citation>
    <scope>NUCLEOTIDE SEQUENCE</scope>
    <source>
        <strain evidence="3">GSBS06</strain>
    </source>
</reference>
<dbReference type="PANTHER" id="PTHR38015">
    <property type="entry name" value="BLR6086 PROTEIN"/>
    <property type="match status" value="1"/>
</dbReference>
<dbReference type="EMBL" id="HBIN01003874">
    <property type="protein sequence ID" value="CAE0432376.1"/>
    <property type="molecule type" value="Transcribed_RNA"/>
</dbReference>
<evidence type="ECO:0000259" key="1">
    <source>
        <dbReference type="Pfam" id="PF02317"/>
    </source>
</evidence>
<dbReference type="AlphaFoldDB" id="A0A6S8BEM1"/>
<gene>
    <name evidence="2" type="ORF">ASTO00021_LOCUS2701</name>
    <name evidence="3" type="ORF">ASTO00021_LOCUS2702</name>
</gene>